<feature type="compositionally biased region" description="Pro residues" evidence="1">
    <location>
        <begin position="164"/>
        <end position="174"/>
    </location>
</feature>
<feature type="compositionally biased region" description="Pro residues" evidence="1">
    <location>
        <begin position="223"/>
        <end position="236"/>
    </location>
</feature>
<dbReference type="GO" id="GO:0008083">
    <property type="term" value="F:growth factor activity"/>
    <property type="evidence" value="ECO:0007669"/>
    <property type="project" value="TreeGrafter"/>
</dbReference>
<dbReference type="AlphaFoldDB" id="A0AAW0UD58"/>
<feature type="region of interest" description="Disordered" evidence="1">
    <location>
        <begin position="363"/>
        <end position="384"/>
    </location>
</feature>
<dbReference type="Proteomes" id="UP001487740">
    <property type="component" value="Unassembled WGS sequence"/>
</dbReference>
<dbReference type="InterPro" id="IPR052444">
    <property type="entry name" value="Spz/Toll_ligand-like"/>
</dbReference>
<dbReference type="GO" id="GO:0005576">
    <property type="term" value="C:extracellular region"/>
    <property type="evidence" value="ECO:0007669"/>
    <property type="project" value="TreeGrafter"/>
</dbReference>
<keyword evidence="3" id="KW-1185">Reference proteome</keyword>
<protein>
    <submittedName>
        <fullName evidence="2">Uncharacterized protein</fullName>
    </submittedName>
</protein>
<accession>A0AAW0UD58</accession>
<dbReference type="GO" id="GO:0005121">
    <property type="term" value="F:Toll binding"/>
    <property type="evidence" value="ECO:0007669"/>
    <property type="project" value="TreeGrafter"/>
</dbReference>
<dbReference type="PANTHER" id="PTHR23199">
    <property type="entry name" value="NEUROTROPHIN 1-RELATED"/>
    <property type="match status" value="1"/>
</dbReference>
<gene>
    <name evidence="2" type="ORF">O3P69_003765</name>
</gene>
<feature type="compositionally biased region" description="Pro residues" evidence="1">
    <location>
        <begin position="130"/>
        <end position="142"/>
    </location>
</feature>
<reference evidence="2 3" key="1">
    <citation type="submission" date="2023-03" db="EMBL/GenBank/DDBJ databases">
        <title>High-quality genome of Scylla paramamosain provides insights in environmental adaptation.</title>
        <authorList>
            <person name="Zhang L."/>
        </authorList>
    </citation>
    <scope>NUCLEOTIDE SEQUENCE [LARGE SCALE GENOMIC DNA]</scope>
    <source>
        <strain evidence="2">LZ_2023a</strain>
        <tissue evidence="2">Muscle</tissue>
    </source>
</reference>
<dbReference type="PANTHER" id="PTHR23199:SF16">
    <property type="entry name" value="PROTEIN SPAETZLE 5"/>
    <property type="match status" value="1"/>
</dbReference>
<name>A0AAW0UD58_SCYPA</name>
<evidence type="ECO:0000313" key="2">
    <source>
        <dbReference type="EMBL" id="KAK8398069.1"/>
    </source>
</evidence>
<comment type="caution">
    <text evidence="2">The sequence shown here is derived from an EMBL/GenBank/DDBJ whole genome shotgun (WGS) entry which is preliminary data.</text>
</comment>
<proteinExistence type="predicted"/>
<dbReference type="EMBL" id="JARAKH010000012">
    <property type="protein sequence ID" value="KAK8398069.1"/>
    <property type="molecule type" value="Genomic_DNA"/>
</dbReference>
<evidence type="ECO:0000256" key="1">
    <source>
        <dbReference type="SAM" id="MobiDB-lite"/>
    </source>
</evidence>
<dbReference type="GO" id="GO:0045087">
    <property type="term" value="P:innate immune response"/>
    <property type="evidence" value="ECO:0007669"/>
    <property type="project" value="TreeGrafter"/>
</dbReference>
<feature type="region of interest" description="Disordered" evidence="1">
    <location>
        <begin position="98"/>
        <end position="256"/>
    </location>
</feature>
<sequence length="384" mass="43362">MGGVGEKAAAGISDSRDILEYLWAPAYPNNGFLPATDGGTPDCVQDPRDTFCLDHKKYPKERILYLLENKMFDVDSILMDESRDSYVFESRSVPPVNMYGYEPLRPTYEPPRQTYDQPHQTYKPPRQSYGPPPPPPPPPPSAPSNSYLPPRQNNFSTTSKPYHHPPPPPLPPPSKYSAPHHTSTYGGAPYHYGTPAPPYDNEGPYPRYRKTTTPSSSYLTRYLPPPTPPRSPPKPQPWWRKVMRSSRRRQKRQLGSSDLCPYEEDYIMPRAALNNKGTWMFLVNMEEVSPAVHAGGADQEVHSRRHLLGLLQRARWVHRHLPAAIRAEAAHRSGRLRLHPRHGSVLVPVVLFVQDRSRRVTRHGVTGGTRGEGLRSPCHADGVM</sequence>
<feature type="compositionally biased region" description="Basic residues" evidence="1">
    <location>
        <begin position="241"/>
        <end position="252"/>
    </location>
</feature>
<dbReference type="GO" id="GO:0021556">
    <property type="term" value="P:central nervous system formation"/>
    <property type="evidence" value="ECO:0007669"/>
    <property type="project" value="TreeGrafter"/>
</dbReference>
<organism evidence="2 3">
    <name type="scientific">Scylla paramamosain</name>
    <name type="common">Mud crab</name>
    <dbReference type="NCBI Taxonomy" id="85552"/>
    <lineage>
        <taxon>Eukaryota</taxon>
        <taxon>Metazoa</taxon>
        <taxon>Ecdysozoa</taxon>
        <taxon>Arthropoda</taxon>
        <taxon>Crustacea</taxon>
        <taxon>Multicrustacea</taxon>
        <taxon>Malacostraca</taxon>
        <taxon>Eumalacostraca</taxon>
        <taxon>Eucarida</taxon>
        <taxon>Decapoda</taxon>
        <taxon>Pleocyemata</taxon>
        <taxon>Brachyura</taxon>
        <taxon>Eubrachyura</taxon>
        <taxon>Portunoidea</taxon>
        <taxon>Portunidae</taxon>
        <taxon>Portuninae</taxon>
        <taxon>Scylla</taxon>
    </lineage>
</organism>
<evidence type="ECO:0000313" key="3">
    <source>
        <dbReference type="Proteomes" id="UP001487740"/>
    </source>
</evidence>